<dbReference type="InterPro" id="IPR001247">
    <property type="entry name" value="ExoRNase_PH_dom1"/>
</dbReference>
<dbReference type="PANTHER" id="PTHR11953">
    <property type="entry name" value="EXOSOME COMPLEX COMPONENT"/>
    <property type="match status" value="1"/>
</dbReference>
<accession>U6GRD3</accession>
<dbReference type="InterPro" id="IPR027408">
    <property type="entry name" value="PNPase/RNase_PH_dom_sf"/>
</dbReference>
<name>U6GRD3_EIMAC</name>
<feature type="region of interest" description="Disordered" evidence="6">
    <location>
        <begin position="1"/>
        <end position="64"/>
    </location>
</feature>
<comment type="subcellular location">
    <subcellularLocation>
        <location evidence="1">Nucleus</location>
    </subcellularLocation>
</comment>
<dbReference type="GO" id="GO:0000176">
    <property type="term" value="C:nuclear exosome (RNase complex)"/>
    <property type="evidence" value="ECO:0007669"/>
    <property type="project" value="TreeGrafter"/>
</dbReference>
<dbReference type="GO" id="GO:0000177">
    <property type="term" value="C:cytoplasmic exosome (RNase complex)"/>
    <property type="evidence" value="ECO:0007669"/>
    <property type="project" value="TreeGrafter"/>
</dbReference>
<reference evidence="8" key="2">
    <citation type="submission" date="2013-10" db="EMBL/GenBank/DDBJ databases">
        <authorList>
            <person name="Aslett M."/>
        </authorList>
    </citation>
    <scope>NUCLEOTIDE SEQUENCE [LARGE SCALE GENOMIC DNA]</scope>
    <source>
        <strain evidence="8">Houghton</strain>
    </source>
</reference>
<dbReference type="InterPro" id="IPR020568">
    <property type="entry name" value="Ribosomal_Su5_D2-typ_SF"/>
</dbReference>
<dbReference type="Pfam" id="PF01138">
    <property type="entry name" value="RNase_PH"/>
    <property type="match status" value="2"/>
</dbReference>
<comment type="similarity">
    <text evidence="2">Belongs to the RNase PH family.</text>
</comment>
<evidence type="ECO:0000256" key="3">
    <source>
        <dbReference type="ARBA" id="ARBA00022552"/>
    </source>
</evidence>
<sequence length="383" mass="38614">MIVDPPRGAPQDGAPLEGGPQEGGPLIGIPQEGGPLEGGPQEEGGPLVLGGPPEGGPPEGESFFGLSTALRADGRLSATALRPTKIKLGPLKGPHGSARCTQGLTVALASIVGPLEARGAPPTEAGITVSVRTLAQQATGPRMDAAAAAARAAAAAGESLGAQREAAAAAYAAAGETGGPQGPSFLLKKSLDWGRCLEYRLHELLQSAVYTPQFPRCTIQVVVLLLQDDGSRDACCCNAAFAAALHAGLPLRWRCWALCYASPAAPRGPPGGAPGGAHEDTVYLDPTNEEEAAAAKVECVITDPTTGYLCGAFSCMRLEGPSRASAGGPPEALGARGVQGAPKGALRGLATAAARVLDEGVRNEVAELLRVSTASWGPPKPSS</sequence>
<dbReference type="VEuPathDB" id="ToxoDB:EAH_00064870"/>
<protein>
    <submittedName>
        <fullName evidence="8">3' exoribonuclease family, domain 1 containing protein, putative</fullName>
    </submittedName>
</protein>
<evidence type="ECO:0000313" key="9">
    <source>
        <dbReference type="Proteomes" id="UP000018050"/>
    </source>
</evidence>
<gene>
    <name evidence="8" type="ORF">EAH_00064870</name>
</gene>
<keyword evidence="4" id="KW-0271">Exosome</keyword>
<evidence type="ECO:0000256" key="4">
    <source>
        <dbReference type="ARBA" id="ARBA00022835"/>
    </source>
</evidence>
<proteinExistence type="inferred from homology"/>
<dbReference type="GO" id="GO:0034475">
    <property type="term" value="P:U4 snRNA 3'-end processing"/>
    <property type="evidence" value="ECO:0007669"/>
    <property type="project" value="TreeGrafter"/>
</dbReference>
<dbReference type="GO" id="GO:0016075">
    <property type="term" value="P:rRNA catabolic process"/>
    <property type="evidence" value="ECO:0007669"/>
    <property type="project" value="TreeGrafter"/>
</dbReference>
<evidence type="ECO:0000256" key="2">
    <source>
        <dbReference type="ARBA" id="ARBA00006678"/>
    </source>
</evidence>
<dbReference type="GO" id="GO:0005730">
    <property type="term" value="C:nucleolus"/>
    <property type="evidence" value="ECO:0007669"/>
    <property type="project" value="TreeGrafter"/>
</dbReference>
<dbReference type="GeneID" id="25274557"/>
<dbReference type="GO" id="GO:0071028">
    <property type="term" value="P:nuclear mRNA surveillance"/>
    <property type="evidence" value="ECO:0007669"/>
    <property type="project" value="TreeGrafter"/>
</dbReference>
<dbReference type="EMBL" id="HG672061">
    <property type="protein sequence ID" value="CDI82112.1"/>
    <property type="molecule type" value="Genomic_DNA"/>
</dbReference>
<dbReference type="OrthoDB" id="27298at2759"/>
<feature type="domain" description="Exoribonuclease phosphorolytic" evidence="7">
    <location>
        <begin position="200"/>
        <end position="250"/>
    </location>
</feature>
<dbReference type="PANTHER" id="PTHR11953:SF1">
    <property type="entry name" value="EXOSOME COMPLEX COMPONENT RRP46"/>
    <property type="match status" value="1"/>
</dbReference>
<keyword evidence="3" id="KW-0698">rRNA processing</keyword>
<feature type="domain" description="Exoribonuclease phosphorolytic" evidence="7">
    <location>
        <begin position="81"/>
        <end position="139"/>
    </location>
</feature>
<dbReference type="GO" id="GO:0071051">
    <property type="term" value="P:poly(A)-dependent snoRNA 3'-end processing"/>
    <property type="evidence" value="ECO:0007669"/>
    <property type="project" value="TreeGrafter"/>
</dbReference>
<evidence type="ECO:0000256" key="5">
    <source>
        <dbReference type="ARBA" id="ARBA00023242"/>
    </source>
</evidence>
<keyword evidence="5" id="KW-0539">Nucleus</keyword>
<evidence type="ECO:0000259" key="7">
    <source>
        <dbReference type="Pfam" id="PF01138"/>
    </source>
</evidence>
<evidence type="ECO:0000256" key="1">
    <source>
        <dbReference type="ARBA" id="ARBA00004123"/>
    </source>
</evidence>
<dbReference type="SUPFAM" id="SSF54211">
    <property type="entry name" value="Ribosomal protein S5 domain 2-like"/>
    <property type="match status" value="1"/>
</dbReference>
<evidence type="ECO:0000313" key="8">
    <source>
        <dbReference type="EMBL" id="CDI82112.1"/>
    </source>
</evidence>
<dbReference type="GO" id="GO:0003723">
    <property type="term" value="F:RNA binding"/>
    <property type="evidence" value="ECO:0007669"/>
    <property type="project" value="TreeGrafter"/>
</dbReference>
<dbReference type="InterPro" id="IPR050080">
    <property type="entry name" value="RNase_PH"/>
</dbReference>
<dbReference type="Gene3D" id="3.30.230.70">
    <property type="entry name" value="GHMP Kinase, N-terminal domain"/>
    <property type="match status" value="1"/>
</dbReference>
<dbReference type="Proteomes" id="UP000018050">
    <property type="component" value="Unassembled WGS sequence"/>
</dbReference>
<reference evidence="8" key="1">
    <citation type="submission" date="2013-10" db="EMBL/GenBank/DDBJ databases">
        <title>Genomic analysis of the causative agents of coccidiosis in chickens.</title>
        <authorList>
            <person name="Reid A.J."/>
            <person name="Blake D."/>
            <person name="Billington K."/>
            <person name="Browne H."/>
            <person name="Dunn M."/>
            <person name="Hung S."/>
            <person name="Kawahara F."/>
            <person name="Miranda-Saavedra D."/>
            <person name="Mourier T."/>
            <person name="Nagra H."/>
            <person name="Otto T.D."/>
            <person name="Rawlings N."/>
            <person name="Sanchez A."/>
            <person name="Sanders M."/>
            <person name="Subramaniam C."/>
            <person name="Tay Y."/>
            <person name="Dear P."/>
            <person name="Doerig C."/>
            <person name="Gruber A."/>
            <person name="Parkinson J."/>
            <person name="Shirley M."/>
            <person name="Wan K.L."/>
            <person name="Berriman M."/>
            <person name="Tomley F."/>
            <person name="Pain A."/>
        </authorList>
    </citation>
    <scope>NUCLEOTIDE SEQUENCE [LARGE SCALE GENOMIC DNA]</scope>
    <source>
        <strain evidence="8">Houghton</strain>
    </source>
</reference>
<dbReference type="AlphaFoldDB" id="U6GRD3"/>
<evidence type="ECO:0000256" key="6">
    <source>
        <dbReference type="SAM" id="MobiDB-lite"/>
    </source>
</evidence>
<dbReference type="GO" id="GO:0006364">
    <property type="term" value="P:rRNA processing"/>
    <property type="evidence" value="ECO:0007669"/>
    <property type="project" value="UniProtKB-KW"/>
</dbReference>
<keyword evidence="9" id="KW-1185">Reference proteome</keyword>
<dbReference type="RefSeq" id="XP_013248372.1">
    <property type="nucleotide sequence ID" value="XM_013392918.1"/>
</dbReference>
<organism evidence="8 9">
    <name type="scientific">Eimeria acervulina</name>
    <name type="common">Coccidian parasite</name>
    <dbReference type="NCBI Taxonomy" id="5801"/>
    <lineage>
        <taxon>Eukaryota</taxon>
        <taxon>Sar</taxon>
        <taxon>Alveolata</taxon>
        <taxon>Apicomplexa</taxon>
        <taxon>Conoidasida</taxon>
        <taxon>Coccidia</taxon>
        <taxon>Eucoccidiorida</taxon>
        <taxon>Eimeriorina</taxon>
        <taxon>Eimeriidae</taxon>
        <taxon>Eimeria</taxon>
    </lineage>
</organism>